<evidence type="ECO:0000256" key="1">
    <source>
        <dbReference type="SAM" id="MobiDB-lite"/>
    </source>
</evidence>
<evidence type="ECO:0000313" key="4">
    <source>
        <dbReference type="Proteomes" id="UP000182944"/>
    </source>
</evidence>
<evidence type="ECO:0000259" key="2">
    <source>
        <dbReference type="Pfam" id="PF09557"/>
    </source>
</evidence>
<reference evidence="4" key="1">
    <citation type="submission" date="2016-10" db="EMBL/GenBank/DDBJ databases">
        <authorList>
            <person name="Varghese N."/>
            <person name="Submissions S."/>
        </authorList>
    </citation>
    <scope>NUCLEOTIDE SEQUENCE [LARGE SCALE GENOMIC DNA]</scope>
    <source>
        <strain evidence="4">DSM 29303</strain>
    </source>
</reference>
<feature type="domain" description="DUF2382" evidence="2">
    <location>
        <begin position="33"/>
        <end position="143"/>
    </location>
</feature>
<feature type="compositionally biased region" description="Pro residues" evidence="1">
    <location>
        <begin position="147"/>
        <end position="161"/>
    </location>
</feature>
<dbReference type="InterPro" id="IPR019060">
    <property type="entry name" value="DUF2382"/>
</dbReference>
<keyword evidence="4" id="KW-1185">Reference proteome</keyword>
<feature type="region of interest" description="Disordered" evidence="1">
    <location>
        <begin position="141"/>
        <end position="170"/>
    </location>
</feature>
<dbReference type="EMBL" id="FNNA01000001">
    <property type="protein sequence ID" value="SDW42181.1"/>
    <property type="molecule type" value="Genomic_DNA"/>
</dbReference>
<gene>
    <name evidence="3" type="ORF">SAMN05444276_101926</name>
</gene>
<protein>
    <recommendedName>
        <fullName evidence="2">DUF2382 domain-containing protein</fullName>
    </recommendedName>
</protein>
<evidence type="ECO:0000313" key="3">
    <source>
        <dbReference type="EMBL" id="SDW42181.1"/>
    </source>
</evidence>
<name>A0A1H2TE48_9RHOB</name>
<dbReference type="AlphaFoldDB" id="A0A1H2TE48"/>
<accession>A0A1H2TE48</accession>
<dbReference type="STRING" id="1545044.SAMN05444276_101926"/>
<dbReference type="Proteomes" id="UP000182944">
    <property type="component" value="Unassembled WGS sequence"/>
</dbReference>
<dbReference type="Pfam" id="PF09557">
    <property type="entry name" value="DUF2382"/>
    <property type="match status" value="1"/>
</dbReference>
<dbReference type="RefSeq" id="WP_074826129.1">
    <property type="nucleotide sequence ID" value="NZ_FNNA01000001.1"/>
</dbReference>
<dbReference type="OrthoDB" id="7775959at2"/>
<proteinExistence type="predicted"/>
<sequence length="170" mass="18797">MTSSTPRDPSLLGHNASQFNDLARDRDRQTDTIEVVEETARIGIQRRETGGVRVRLMTEAVEEILQAQLGSQRVEVSRHPVEREVDAIPAPREEGDLLIIPVVEERAVVRTVLVLTEEIHVRRVHATETVDVPVSLRRQRAVVEPLEPGPADPGDPDPGQPPSGYNGRDG</sequence>
<organism evidence="3 4">
    <name type="scientific">Paracoccus sanguinis</name>
    <dbReference type="NCBI Taxonomy" id="1545044"/>
    <lineage>
        <taxon>Bacteria</taxon>
        <taxon>Pseudomonadati</taxon>
        <taxon>Pseudomonadota</taxon>
        <taxon>Alphaproteobacteria</taxon>
        <taxon>Rhodobacterales</taxon>
        <taxon>Paracoccaceae</taxon>
        <taxon>Paracoccus</taxon>
    </lineage>
</organism>
<feature type="region of interest" description="Disordered" evidence="1">
    <location>
        <begin position="1"/>
        <end position="26"/>
    </location>
</feature>